<keyword evidence="15" id="KW-1185">Reference proteome</keyword>
<dbReference type="FunFam" id="3.30.420.610:FF:000005">
    <property type="entry name" value="Tudor domain-containing protein 5"/>
    <property type="match status" value="1"/>
</dbReference>
<dbReference type="InterPro" id="IPR041966">
    <property type="entry name" value="LOTUS-like"/>
</dbReference>
<dbReference type="FunFam" id="2.30.30.140:FF:000051">
    <property type="entry name" value="Tudor domain-containing protein 5"/>
    <property type="match status" value="1"/>
</dbReference>
<dbReference type="CDD" id="cd09975">
    <property type="entry name" value="LOTUS_2_TDRD5"/>
    <property type="match status" value="1"/>
</dbReference>
<evidence type="ECO:0000256" key="5">
    <source>
        <dbReference type="ARBA" id="ARBA00022490"/>
    </source>
</evidence>
<dbReference type="EMBL" id="AQIB01113049">
    <property type="status" value="NOT_ANNOTATED_CDS"/>
    <property type="molecule type" value="Genomic_DNA"/>
</dbReference>
<evidence type="ECO:0000256" key="1">
    <source>
        <dbReference type="ARBA" id="ARBA00004496"/>
    </source>
</evidence>
<sequence>MSEQERIQECLRKEIRSLLISTKDGLSPQELEKEYLLMVGNHLPLRILGYRSTMELVLDMPDVVSVCHGAGGTVILKAIPDESTKGIASLVAKQRSNHKVRNSMHKGRPSIYSGQRSHRRVPYRGRVAPILPAVVKSELKDLLALSPVLLSDFEKAFAKRFGRSFQYMQYGFLSMFEVLNAASDVISVEQTRAGSLLMLKKNVTEEKQRGCPAGKIFTQPFRMKQGSYSTGFPVAKACFSQPTSNMEPQKQIMSMEKTSKLNVVETSRLDHTEKLNQLENTFKSVIAQIGPGGTISSELKHKIKFVVSKFPEGLFISKLLGEYEVIFKEQLSPKKLGFLNVTELVGALSDILHVEFREGQQDLLVFDVDKKPLPPVQSDKKIEAKACVSSPPRNSLSTVAVKETVWNCPSKKQKEPQQKICKKPNVVVKPLQLQVETNKSQLNLAMANHDIPPDAVPDKKLCRLPPLDTSSLVGVFVEYIISPSQFYIRIYSRDSSELLEDMMIEMRRCYSNQLVSDRYVMPECFIQPGHLCCVRISEDKWWYRVIIHRVLGKQEVEVFYPDFGNIGIVQKSSLRFLKCCYTKLPAQAIPCSLAWVRPVEEHWTSKAILQFQKLCGLKPLVGVVDEYVDGILNIFLCDTSSNEDIYFHHVLRTEGHAIVCRENISSKGFSELNPLALYTRSSGGPEDIVLTELGYPSQQHYFNEDRKISPQSKESELHILDEIPTGMPCLESVTIGDDIWDENWLPLQAKMGKGGDAASHLFTASVDGKNQYSSCKEMPQKDWCFSIPKDTWDDSWQPSGLVNGTKVEVHKPEVLGAQQKNTGTNRTQKQLDINGSSDSSTLPKLEEFYTSLTQSEDQSRSEPNNSQTQPKQIQLSTAVPHSTPAVDDSAEKPSGSVESSPEILKNEDFSSSRAVTVYKDKSQESMDQLSLILSYECQISQKLYIPRSTATAALGAAARLATSRSLLHWYPSVKRMEA</sequence>
<dbReference type="eggNOG" id="KOG2039">
    <property type="taxonomic scope" value="Eukaryota"/>
</dbReference>
<evidence type="ECO:0000256" key="10">
    <source>
        <dbReference type="ARBA" id="ARBA00025363"/>
    </source>
</evidence>
<dbReference type="PROSITE" id="PS50304">
    <property type="entry name" value="TUDOR"/>
    <property type="match status" value="1"/>
</dbReference>
<dbReference type="Pfam" id="PF12872">
    <property type="entry name" value="OST-HTH"/>
    <property type="match status" value="3"/>
</dbReference>
<keyword evidence="5" id="KW-0963">Cytoplasm</keyword>
<comment type="subcellular location">
    <subcellularLocation>
        <location evidence="1">Cytoplasm</location>
    </subcellularLocation>
</comment>
<dbReference type="GeneTree" id="ENSGT00940000159902"/>
<organism evidence="14 15">
    <name type="scientific">Chlorocebus sabaeus</name>
    <name type="common">Green monkey</name>
    <name type="synonym">Simia sabaea</name>
    <dbReference type="NCBI Taxonomy" id="60711"/>
    <lineage>
        <taxon>Eukaryota</taxon>
        <taxon>Metazoa</taxon>
        <taxon>Chordata</taxon>
        <taxon>Craniata</taxon>
        <taxon>Vertebrata</taxon>
        <taxon>Euteleostomi</taxon>
        <taxon>Mammalia</taxon>
        <taxon>Eutheria</taxon>
        <taxon>Euarchontoglires</taxon>
        <taxon>Primates</taxon>
        <taxon>Haplorrhini</taxon>
        <taxon>Catarrhini</taxon>
        <taxon>Cercopithecidae</taxon>
        <taxon>Cercopithecinae</taxon>
        <taxon>Chlorocebus</taxon>
    </lineage>
</organism>
<feature type="domain" description="HTH OST-type" evidence="13">
    <location>
        <begin position="7"/>
        <end position="80"/>
    </location>
</feature>
<dbReference type="STRING" id="60711.ENSCSAP00000008370"/>
<dbReference type="Ensembl" id="ENSCSAT00000010274.1">
    <property type="protein sequence ID" value="ENSCSAP00000008370.1"/>
    <property type="gene ID" value="ENSCSAG00000012216.1"/>
</dbReference>
<dbReference type="Proteomes" id="UP000029965">
    <property type="component" value="Chromosome 25"/>
</dbReference>
<dbReference type="Gene3D" id="3.30.420.610">
    <property type="entry name" value="LOTUS domain-like"/>
    <property type="match status" value="3"/>
</dbReference>
<dbReference type="CDD" id="cd09985">
    <property type="entry name" value="LOTUS_1_TDRD5"/>
    <property type="match status" value="1"/>
</dbReference>
<evidence type="ECO:0000259" key="12">
    <source>
        <dbReference type="PROSITE" id="PS50304"/>
    </source>
</evidence>
<evidence type="ECO:0000259" key="13">
    <source>
        <dbReference type="PROSITE" id="PS51644"/>
    </source>
</evidence>
<dbReference type="InterPro" id="IPR025605">
    <property type="entry name" value="OST-HTH/LOTUS_dom"/>
</dbReference>
<dbReference type="GO" id="GO:0030719">
    <property type="term" value="P:P granule organization"/>
    <property type="evidence" value="ECO:0007669"/>
    <property type="project" value="Ensembl"/>
</dbReference>
<comment type="function">
    <text evidence="10">Required during spermiogenesis to participate in the repression transposable elements and prevent their mobilization, which is essential for the germline integrity. Probably acts via the piRNA metabolic process, which mediates the repression of transposable elements during meiosis by forming complexes composed of piRNAs and Piwi proteins and govern the methylation and subsequent repression of transposons. Required for chromatoid body (CB) assembly.</text>
</comment>
<keyword evidence="6" id="KW-0597">Phosphoprotein</keyword>
<evidence type="ECO:0000313" key="15">
    <source>
        <dbReference type="Proteomes" id="UP000029965"/>
    </source>
</evidence>
<dbReference type="jPOST" id="A0A0D9RID1"/>
<dbReference type="OMA" id="QFYIHIC"/>
<feature type="domain" description="HTH OST-type" evidence="13">
    <location>
        <begin position="295"/>
        <end position="369"/>
    </location>
</feature>
<feature type="domain" description="HTH OST-type" evidence="13">
    <location>
        <begin position="127"/>
        <end position="202"/>
    </location>
</feature>
<reference evidence="14" key="3">
    <citation type="submission" date="2025-09" db="UniProtKB">
        <authorList>
            <consortium name="Ensembl"/>
        </authorList>
    </citation>
    <scope>IDENTIFICATION</scope>
</reference>
<dbReference type="GO" id="GO:0033391">
    <property type="term" value="C:chromatoid body"/>
    <property type="evidence" value="ECO:0007669"/>
    <property type="project" value="Ensembl"/>
</dbReference>
<feature type="domain" description="Tudor" evidence="12">
    <location>
        <begin position="525"/>
        <end position="584"/>
    </location>
</feature>
<dbReference type="GO" id="GO:0045202">
    <property type="term" value="C:synapse"/>
    <property type="evidence" value="ECO:0007669"/>
    <property type="project" value="Ensembl"/>
</dbReference>
<dbReference type="GO" id="GO:0141196">
    <property type="term" value="P:transposable element silencing by piRNA-mediated DNA methylation"/>
    <property type="evidence" value="ECO:0007669"/>
    <property type="project" value="Ensembl"/>
</dbReference>
<protein>
    <recommendedName>
        <fullName evidence="3">Tudor domain-containing protein 5</fullName>
    </recommendedName>
</protein>
<dbReference type="InterPro" id="IPR002999">
    <property type="entry name" value="Tudor"/>
</dbReference>
<evidence type="ECO:0000313" key="14">
    <source>
        <dbReference type="Ensembl" id="ENSCSAP00000008370.1"/>
    </source>
</evidence>
<dbReference type="InterPro" id="IPR037982">
    <property type="entry name" value="TDRD5_LOTUS_2"/>
</dbReference>
<dbReference type="GO" id="GO:0007286">
    <property type="term" value="P:spermatid development"/>
    <property type="evidence" value="ECO:0007669"/>
    <property type="project" value="Ensembl"/>
</dbReference>
<dbReference type="InterPro" id="IPR050621">
    <property type="entry name" value="Tudor_domain_containing"/>
</dbReference>
<dbReference type="InterPro" id="IPR035437">
    <property type="entry name" value="SNase_OB-fold_sf"/>
</dbReference>
<evidence type="ECO:0000256" key="2">
    <source>
        <dbReference type="ARBA" id="ARBA00010384"/>
    </source>
</evidence>
<dbReference type="SUPFAM" id="SSF63748">
    <property type="entry name" value="Tudor/PWWP/MBT"/>
    <property type="match status" value="1"/>
</dbReference>
<proteinExistence type="inferred from homology"/>
<dbReference type="PROSITE" id="PS51644">
    <property type="entry name" value="HTH_OST"/>
    <property type="match status" value="3"/>
</dbReference>
<evidence type="ECO:0000256" key="4">
    <source>
        <dbReference type="ARBA" id="ARBA00022473"/>
    </source>
</evidence>
<reference evidence="14" key="2">
    <citation type="submission" date="2025-08" db="UniProtKB">
        <authorList>
            <consortium name="Ensembl"/>
        </authorList>
    </citation>
    <scope>IDENTIFICATION</scope>
</reference>
<dbReference type="AlphaFoldDB" id="A0A0D9RID1"/>
<dbReference type="PANTHER" id="PTHR22948">
    <property type="entry name" value="TUDOR DOMAIN CONTAINING PROTEIN"/>
    <property type="match status" value="1"/>
</dbReference>
<reference evidence="14 15" key="1">
    <citation type="submission" date="2014-03" db="EMBL/GenBank/DDBJ databases">
        <authorList>
            <person name="Warren W."/>
            <person name="Wilson R.K."/>
        </authorList>
    </citation>
    <scope>NUCLEOTIDE SEQUENCE</scope>
</reference>
<keyword evidence="8" id="KW-0221">Differentiation</keyword>
<gene>
    <name evidence="14" type="primary">TDRD5</name>
</gene>
<evidence type="ECO:0000256" key="11">
    <source>
        <dbReference type="SAM" id="MobiDB-lite"/>
    </source>
</evidence>
<feature type="compositionally biased region" description="Polar residues" evidence="11">
    <location>
        <begin position="818"/>
        <end position="842"/>
    </location>
</feature>
<evidence type="ECO:0000256" key="9">
    <source>
        <dbReference type="ARBA" id="ARBA00022871"/>
    </source>
</evidence>
<dbReference type="EMBL" id="AQIB01113050">
    <property type="status" value="NOT_ANNOTATED_CDS"/>
    <property type="molecule type" value="Genomic_DNA"/>
</dbReference>
<dbReference type="CDD" id="cd20419">
    <property type="entry name" value="Tudor_TDRD5"/>
    <property type="match status" value="1"/>
</dbReference>
<feature type="region of interest" description="Disordered" evidence="11">
    <location>
        <begin position="812"/>
        <end position="905"/>
    </location>
</feature>
<dbReference type="FunFam" id="3.30.420.610:FF:000007">
    <property type="entry name" value="Tudor domain-containing protein 5"/>
    <property type="match status" value="1"/>
</dbReference>
<keyword evidence="9" id="KW-0744">Spermatogenesis</keyword>
<dbReference type="GO" id="GO:0071546">
    <property type="term" value="C:pi-body"/>
    <property type="evidence" value="ECO:0007669"/>
    <property type="project" value="Ensembl"/>
</dbReference>
<dbReference type="SMART" id="SM00333">
    <property type="entry name" value="TUDOR"/>
    <property type="match status" value="1"/>
</dbReference>
<dbReference type="Gene3D" id="2.40.50.90">
    <property type="match status" value="1"/>
</dbReference>
<dbReference type="Gene3D" id="2.30.30.140">
    <property type="match status" value="1"/>
</dbReference>
<evidence type="ECO:0000256" key="8">
    <source>
        <dbReference type="ARBA" id="ARBA00022782"/>
    </source>
</evidence>
<evidence type="ECO:0000256" key="7">
    <source>
        <dbReference type="ARBA" id="ARBA00022737"/>
    </source>
</evidence>
<evidence type="ECO:0000256" key="3">
    <source>
        <dbReference type="ARBA" id="ARBA00013420"/>
    </source>
</evidence>
<dbReference type="PANTHER" id="PTHR22948:SF19">
    <property type="entry name" value="TUDOR DOMAIN-CONTAINING PROTEIN 5"/>
    <property type="match status" value="1"/>
</dbReference>
<dbReference type="FunFam" id="3.30.420.610:FF:000011">
    <property type="entry name" value="tudor domain-containing protein 5 isoform X3"/>
    <property type="match status" value="1"/>
</dbReference>
<dbReference type="CDD" id="cd09976">
    <property type="entry name" value="LOTUS_3_TDRD5"/>
    <property type="match status" value="1"/>
</dbReference>
<keyword evidence="7" id="KW-0677">Repeat</keyword>
<comment type="similarity">
    <text evidence="2">Belongs to the TDRD5 family.</text>
</comment>
<dbReference type="BioGRID-ORCS" id="103230508">
    <property type="hits" value="0 hits in 9 CRISPR screens"/>
</dbReference>
<name>A0A0D9RID1_CHLSB</name>
<dbReference type="Pfam" id="PF00567">
    <property type="entry name" value="TUDOR"/>
    <property type="match status" value="1"/>
</dbReference>
<feature type="compositionally biased region" description="Polar residues" evidence="11">
    <location>
        <begin position="850"/>
        <end position="880"/>
    </location>
</feature>
<evidence type="ECO:0000256" key="6">
    <source>
        <dbReference type="ARBA" id="ARBA00022553"/>
    </source>
</evidence>
<accession>A0A0D9RID1</accession>
<keyword evidence="4" id="KW-0217">Developmental protein</keyword>